<sequence length="172" mass="19720">MEKSLAGTETYGCSTGHLLSKEPCISEILPRQRAVLLQTPHLLPSVYLDWLKRELVRAGMEYHTERCFIFRNVLLAAVTNFRELFNRAVIKIAIKIEYAEVPLSSASLIVHPVDSQFVKEHRTMTVRSQVNQKSYPWLSSVCCECHSREQELLVAVLRSVSKIQLLLCYQTK</sequence>
<keyword evidence="2" id="KW-1185">Reference proteome</keyword>
<dbReference type="Proteomes" id="UP001234989">
    <property type="component" value="Chromosome 4"/>
</dbReference>
<name>A0AAF0QLD3_SOLVR</name>
<dbReference type="AlphaFoldDB" id="A0AAF0QLD3"/>
<proteinExistence type="predicted"/>
<evidence type="ECO:0000313" key="2">
    <source>
        <dbReference type="Proteomes" id="UP001234989"/>
    </source>
</evidence>
<accession>A0AAF0QLD3</accession>
<protein>
    <submittedName>
        <fullName evidence="1">Uncharacterized protein</fullName>
    </submittedName>
</protein>
<evidence type="ECO:0000313" key="1">
    <source>
        <dbReference type="EMBL" id="WMV25962.1"/>
    </source>
</evidence>
<reference evidence="1" key="1">
    <citation type="submission" date="2023-08" db="EMBL/GenBank/DDBJ databases">
        <title>A de novo genome assembly of Solanum verrucosum Schlechtendal, a Mexican diploid species geographically isolated from the other diploid A-genome species in potato relatives.</title>
        <authorList>
            <person name="Hosaka K."/>
        </authorList>
    </citation>
    <scope>NUCLEOTIDE SEQUENCE</scope>
    <source>
        <tissue evidence="1">Young leaves</tissue>
    </source>
</reference>
<organism evidence="1 2">
    <name type="scientific">Solanum verrucosum</name>
    <dbReference type="NCBI Taxonomy" id="315347"/>
    <lineage>
        <taxon>Eukaryota</taxon>
        <taxon>Viridiplantae</taxon>
        <taxon>Streptophyta</taxon>
        <taxon>Embryophyta</taxon>
        <taxon>Tracheophyta</taxon>
        <taxon>Spermatophyta</taxon>
        <taxon>Magnoliopsida</taxon>
        <taxon>eudicotyledons</taxon>
        <taxon>Gunneridae</taxon>
        <taxon>Pentapetalae</taxon>
        <taxon>asterids</taxon>
        <taxon>lamiids</taxon>
        <taxon>Solanales</taxon>
        <taxon>Solanaceae</taxon>
        <taxon>Solanoideae</taxon>
        <taxon>Solaneae</taxon>
        <taxon>Solanum</taxon>
    </lineage>
</organism>
<gene>
    <name evidence="1" type="ORF">MTR67_019347</name>
</gene>
<dbReference type="EMBL" id="CP133615">
    <property type="protein sequence ID" value="WMV25962.1"/>
    <property type="molecule type" value="Genomic_DNA"/>
</dbReference>